<sequence>MALALSNLRWVVQRSPRPGEEPERGFRCNTSGRAIWSKMLAHQLAYQLQLSMTGSPGLLLMRHLHSQLTLSLPQYKPPQVSRRHCWPFI</sequence>
<keyword evidence="2" id="KW-1185">Reference proteome</keyword>
<name>A0AA35JWM5_9SAUR</name>
<evidence type="ECO:0000313" key="2">
    <source>
        <dbReference type="Proteomes" id="UP001178461"/>
    </source>
</evidence>
<accession>A0AA35JWM5</accession>
<dbReference type="Proteomes" id="UP001178461">
    <property type="component" value="Chromosome 2"/>
</dbReference>
<organism evidence="1 2">
    <name type="scientific">Podarcis lilfordi</name>
    <name type="common">Lilford's wall lizard</name>
    <dbReference type="NCBI Taxonomy" id="74358"/>
    <lineage>
        <taxon>Eukaryota</taxon>
        <taxon>Metazoa</taxon>
        <taxon>Chordata</taxon>
        <taxon>Craniata</taxon>
        <taxon>Vertebrata</taxon>
        <taxon>Euteleostomi</taxon>
        <taxon>Lepidosauria</taxon>
        <taxon>Squamata</taxon>
        <taxon>Bifurcata</taxon>
        <taxon>Unidentata</taxon>
        <taxon>Episquamata</taxon>
        <taxon>Laterata</taxon>
        <taxon>Lacertibaenia</taxon>
        <taxon>Lacertidae</taxon>
        <taxon>Podarcis</taxon>
    </lineage>
</organism>
<gene>
    <name evidence="1" type="ORF">PODLI_1B012490</name>
</gene>
<reference evidence="1" key="1">
    <citation type="submission" date="2022-12" db="EMBL/GenBank/DDBJ databases">
        <authorList>
            <person name="Alioto T."/>
            <person name="Alioto T."/>
            <person name="Gomez Garrido J."/>
        </authorList>
    </citation>
    <scope>NUCLEOTIDE SEQUENCE</scope>
</reference>
<dbReference type="AlphaFoldDB" id="A0AA35JWM5"/>
<protein>
    <submittedName>
        <fullName evidence="1">Uncharacterized protein</fullName>
    </submittedName>
</protein>
<dbReference type="EMBL" id="OX395127">
    <property type="protein sequence ID" value="CAI5767375.1"/>
    <property type="molecule type" value="Genomic_DNA"/>
</dbReference>
<proteinExistence type="predicted"/>
<evidence type="ECO:0000313" key="1">
    <source>
        <dbReference type="EMBL" id="CAI5767375.1"/>
    </source>
</evidence>